<dbReference type="GO" id="GO:0006633">
    <property type="term" value="P:fatty acid biosynthetic process"/>
    <property type="evidence" value="ECO:0007669"/>
    <property type="project" value="UniProtKB-UniRule"/>
</dbReference>
<keyword evidence="2 9" id="KW-0444">Lipid biosynthesis</keyword>
<reference evidence="13" key="1">
    <citation type="submission" date="2020-10" db="EMBL/GenBank/DDBJ databases">
        <authorList>
            <person name="Gilroy R."/>
        </authorList>
    </citation>
    <scope>NUCLEOTIDE SEQUENCE</scope>
    <source>
        <strain evidence="13">CHK195-4489</strain>
    </source>
</reference>
<evidence type="ECO:0000256" key="6">
    <source>
        <dbReference type="ARBA" id="ARBA00023098"/>
    </source>
</evidence>
<comment type="caution">
    <text evidence="13">The sequence shown here is derived from an EMBL/GenBank/DDBJ whole genome shotgun (WGS) entry which is preliminary data.</text>
</comment>
<dbReference type="EC" id="1.3.1.44" evidence="9"/>
<feature type="active site" description="Proton donor" evidence="9">
    <location>
        <position position="234"/>
    </location>
</feature>
<keyword evidence="6 9" id="KW-0443">Lipid metabolism</keyword>
<feature type="binding site" evidence="9">
    <location>
        <position position="243"/>
    </location>
    <ligand>
        <name>NAD(+)</name>
        <dbReference type="ChEBI" id="CHEBI:57540"/>
    </ligand>
</feature>
<evidence type="ECO:0000259" key="11">
    <source>
        <dbReference type="Pfam" id="PF12241"/>
    </source>
</evidence>
<dbReference type="Gene3D" id="3.40.50.720">
    <property type="entry name" value="NAD(P)-binding Rossmann-like Domain"/>
    <property type="match status" value="1"/>
</dbReference>
<keyword evidence="5 9" id="KW-0520">NAD</keyword>
<evidence type="ECO:0000259" key="10">
    <source>
        <dbReference type="Pfam" id="PF07055"/>
    </source>
</evidence>
<name>A0A9D1I842_9CLOT</name>
<dbReference type="GO" id="GO:0004318">
    <property type="term" value="F:enoyl-[acyl-carrier-protein] reductase (NADH) activity"/>
    <property type="evidence" value="ECO:0007669"/>
    <property type="project" value="TreeGrafter"/>
</dbReference>
<dbReference type="NCBIfam" id="NF010177">
    <property type="entry name" value="PRK13656.1"/>
    <property type="match status" value="1"/>
</dbReference>
<dbReference type="Pfam" id="PF12241">
    <property type="entry name" value="Enoyl_reductase"/>
    <property type="match status" value="1"/>
</dbReference>
<dbReference type="GO" id="GO:0051287">
    <property type="term" value="F:NAD binding"/>
    <property type="evidence" value="ECO:0007669"/>
    <property type="project" value="UniProtKB-UniRule"/>
</dbReference>
<comment type="subunit">
    <text evidence="1 9">Monomer.</text>
</comment>
<evidence type="ECO:0000256" key="9">
    <source>
        <dbReference type="HAMAP-Rule" id="MF_01838"/>
    </source>
</evidence>
<protein>
    <recommendedName>
        <fullName evidence="9">Trans-2-enoyl-CoA reductase [NADH]</fullName>
        <shortName evidence="9">TER</shortName>
        <ecNumber evidence="9">1.3.1.44</ecNumber>
    </recommendedName>
</protein>
<dbReference type="InterPro" id="IPR024906">
    <property type="entry name" value="Eno_Rdtase_FAD-bd_dom"/>
</dbReference>
<feature type="domain" description="Trans-2-enoyl-CoA reductase-like NAD(P)H binding" evidence="12">
    <location>
        <begin position="2"/>
        <end position="79"/>
    </location>
</feature>
<evidence type="ECO:0000256" key="1">
    <source>
        <dbReference type="ARBA" id="ARBA00011245"/>
    </source>
</evidence>
<feature type="binding site" evidence="9">
    <location>
        <begin position="273"/>
        <end position="275"/>
    </location>
    <ligand>
        <name>NAD(+)</name>
        <dbReference type="ChEBI" id="CHEBI:57540"/>
    </ligand>
</feature>
<comment type="similarity">
    <text evidence="9">Belongs to the TER reductase family.</text>
</comment>
<evidence type="ECO:0000259" key="12">
    <source>
        <dbReference type="Pfam" id="PF12242"/>
    </source>
</evidence>
<evidence type="ECO:0000313" key="14">
    <source>
        <dbReference type="Proteomes" id="UP000824089"/>
    </source>
</evidence>
<dbReference type="InterPro" id="IPR010758">
    <property type="entry name" value="Trans-2-enoyl-CoA_reductase"/>
</dbReference>
<dbReference type="InterPro" id="IPR050048">
    <property type="entry name" value="FabV-like_NADH_b"/>
</dbReference>
<feature type="domain" description="Trans-2-enoyl-CoA reductase catalytic" evidence="11">
    <location>
        <begin position="81"/>
        <end position="314"/>
    </location>
</feature>
<dbReference type="AlphaFoldDB" id="A0A9D1I842"/>
<feature type="binding site" evidence="9">
    <location>
        <position position="224"/>
    </location>
    <ligand>
        <name>substrate</name>
    </ligand>
</feature>
<dbReference type="EMBL" id="DVMM01000031">
    <property type="protein sequence ID" value="HIU28968.1"/>
    <property type="molecule type" value="Genomic_DNA"/>
</dbReference>
<dbReference type="GO" id="GO:0050343">
    <property type="term" value="F:trans-2-enoyl-CoA reductase (NADH) activity"/>
    <property type="evidence" value="ECO:0007669"/>
    <property type="project" value="UniProtKB-UniRule"/>
</dbReference>
<evidence type="ECO:0000256" key="8">
    <source>
        <dbReference type="ARBA" id="ARBA00048302"/>
    </source>
</evidence>
<dbReference type="PANTHER" id="PTHR37480:SF1">
    <property type="entry name" value="ENOYL-[ACYL-CARRIER-PROTEIN] REDUCTASE [NADH]"/>
    <property type="match status" value="1"/>
</dbReference>
<gene>
    <name evidence="9" type="primary">fabV</name>
    <name evidence="13" type="ORF">IAD50_01580</name>
</gene>
<dbReference type="NCBIfam" id="NF043048">
    <property type="entry name" value="EnoyACPredFabV"/>
    <property type="match status" value="1"/>
</dbReference>
<dbReference type="Pfam" id="PF07055">
    <property type="entry name" value="Eno-Rase_FAD_bd"/>
    <property type="match status" value="1"/>
</dbReference>
<feature type="domain" description="Enoyl reductase FAD binding" evidence="10">
    <location>
        <begin position="329"/>
        <end position="391"/>
    </location>
</feature>
<dbReference type="HAMAP" id="MF_01838">
    <property type="entry name" value="FabV_reductase"/>
    <property type="match status" value="1"/>
</dbReference>
<keyword evidence="3 9" id="KW-0276">Fatty acid metabolism</keyword>
<reference evidence="13" key="2">
    <citation type="journal article" date="2021" name="PeerJ">
        <title>Extensive microbial diversity within the chicken gut microbiome revealed by metagenomics and culture.</title>
        <authorList>
            <person name="Gilroy R."/>
            <person name="Ravi A."/>
            <person name="Getino M."/>
            <person name="Pursley I."/>
            <person name="Horton D.L."/>
            <person name="Alikhan N.F."/>
            <person name="Baker D."/>
            <person name="Gharbi K."/>
            <person name="Hall N."/>
            <person name="Watson M."/>
            <person name="Adriaenssens E.M."/>
            <person name="Foster-Nyarko E."/>
            <person name="Jarju S."/>
            <person name="Secka A."/>
            <person name="Antonio M."/>
            <person name="Oren A."/>
            <person name="Chaudhuri R.R."/>
            <person name="La Ragione R."/>
            <person name="Hildebrand F."/>
            <person name="Pallen M.J."/>
        </authorList>
    </citation>
    <scope>NUCLEOTIDE SEQUENCE</scope>
    <source>
        <strain evidence="13">CHK195-4489</strain>
    </source>
</reference>
<evidence type="ECO:0000313" key="13">
    <source>
        <dbReference type="EMBL" id="HIU28968.1"/>
    </source>
</evidence>
<accession>A0A9D1I842</accession>
<comment type="pathway">
    <text evidence="9">Lipid metabolism; fatty acid biosynthesis.</text>
</comment>
<sequence length="395" mass="42522">MIVKPKIRGFICTTAHPAGCAESVRLQAEHAKAHYLETAPKRVLVIGSSGGYGLASRIMACFGGGADTVGIHFDKAPSETRTGTSGFYTTRAFDQLAQKEGRLSYSINGDAFSQEIKNKAAEAIAQLPGGQVDLVIYSLAAPKRTDAAGRTYSSVIKPIGAPFEGKTVDFNTGEVSCARVAPATDSEIEETVAVMGGSDWKDWIALLREKNLLAPGACTVAFSYIGPERTHAIYKSGTIGRAKLDLEQAASELNRTLQEEIGGCAYISVNKALVTQASAAIPVVPLYISLLYKVMKQRGLHEGCIEQAERLFGRLYGTESAGNPLGAPTDSSRRIRLDDLEMKKEVQEDVNELWDKVTSENIGELADIAGYREAFLQIFGFAIPGIDYDADTEIL</sequence>
<evidence type="ECO:0000256" key="5">
    <source>
        <dbReference type="ARBA" id="ARBA00023027"/>
    </source>
</evidence>
<dbReference type="PANTHER" id="PTHR37480">
    <property type="entry name" value="ENOYL-[ACYL-CARRIER-PROTEIN] REDUCTASE [NADH]"/>
    <property type="match status" value="1"/>
</dbReference>
<dbReference type="Proteomes" id="UP000824089">
    <property type="component" value="Unassembled WGS sequence"/>
</dbReference>
<feature type="binding site" evidence="9">
    <location>
        <begin position="139"/>
        <end position="140"/>
    </location>
    <ligand>
        <name>NAD(+)</name>
        <dbReference type="ChEBI" id="CHEBI:57540"/>
    </ligand>
</feature>
<comment type="caution">
    <text evidence="9">Lacks conserved residue(s) required for the propagation of feature annotation.</text>
</comment>
<organism evidence="13 14">
    <name type="scientific">Candidatus Egerieisoma faecipullorum</name>
    <dbReference type="NCBI Taxonomy" id="2840963"/>
    <lineage>
        <taxon>Bacteria</taxon>
        <taxon>Bacillati</taxon>
        <taxon>Bacillota</taxon>
        <taxon>Clostridia</taxon>
        <taxon>Eubacteriales</taxon>
        <taxon>Clostridiaceae</taxon>
        <taxon>Clostridiaceae incertae sedis</taxon>
        <taxon>Candidatus Egerieisoma</taxon>
    </lineage>
</organism>
<keyword evidence="7 9" id="KW-0275">Fatty acid biosynthesis</keyword>
<evidence type="ECO:0000256" key="7">
    <source>
        <dbReference type="ARBA" id="ARBA00023160"/>
    </source>
</evidence>
<comment type="function">
    <text evidence="9">Involved in the fatty acid synthesis (FAS II). Catalyzes the reduction of a carbon-carbon double bond in an enoyl moiety that is covalently linked to a coenzyme A (CoA).</text>
</comment>
<proteinExistence type="inferred from homology"/>
<evidence type="ECO:0000256" key="3">
    <source>
        <dbReference type="ARBA" id="ARBA00022832"/>
    </source>
</evidence>
<keyword evidence="4 9" id="KW-0560">Oxidoreductase</keyword>
<comment type="catalytic activity">
    <reaction evidence="8 9">
        <text>a 2,3-saturated acyl-CoA + NAD(+) = a (2E)-enoyl-CoA + NADH + H(+)</text>
        <dbReference type="Rhea" id="RHEA:18177"/>
        <dbReference type="ChEBI" id="CHEBI:15378"/>
        <dbReference type="ChEBI" id="CHEBI:57540"/>
        <dbReference type="ChEBI" id="CHEBI:57945"/>
        <dbReference type="ChEBI" id="CHEBI:58856"/>
        <dbReference type="ChEBI" id="CHEBI:65111"/>
        <dbReference type="EC" id="1.3.1.44"/>
    </reaction>
</comment>
<evidence type="ECO:0000256" key="4">
    <source>
        <dbReference type="ARBA" id="ARBA00023002"/>
    </source>
</evidence>
<dbReference type="Pfam" id="PF12242">
    <property type="entry name" value="Eno-Rase_NADH_b"/>
    <property type="match status" value="1"/>
</dbReference>
<dbReference type="InterPro" id="IPR024910">
    <property type="entry name" value="Enoyl-CoA_Rdtase_cat_dom"/>
</dbReference>
<evidence type="ECO:0000256" key="2">
    <source>
        <dbReference type="ARBA" id="ARBA00022516"/>
    </source>
</evidence>
<feature type="binding site" evidence="9">
    <location>
        <begin position="110"/>
        <end position="111"/>
    </location>
    <ligand>
        <name>NAD(+)</name>
        <dbReference type="ChEBI" id="CHEBI:57540"/>
    </ligand>
</feature>